<proteinExistence type="predicted"/>
<dbReference type="GO" id="GO:0005886">
    <property type="term" value="C:plasma membrane"/>
    <property type="evidence" value="ECO:0007669"/>
    <property type="project" value="TreeGrafter"/>
</dbReference>
<dbReference type="InterPro" id="IPR051599">
    <property type="entry name" value="Cell_Envelope_Assoc"/>
</dbReference>
<dbReference type="InterPro" id="IPR003848">
    <property type="entry name" value="DUF218"/>
</dbReference>
<evidence type="ECO:0000313" key="4">
    <source>
        <dbReference type="Proteomes" id="UP000095558"/>
    </source>
</evidence>
<keyword evidence="1" id="KW-1133">Transmembrane helix</keyword>
<dbReference type="RefSeq" id="WP_042401211.1">
    <property type="nucleotide sequence ID" value="NZ_CYYT01000019.1"/>
</dbReference>
<dbReference type="PANTHER" id="PTHR30336">
    <property type="entry name" value="INNER MEMBRANE PROTEIN, PROBABLE PERMEASE"/>
    <property type="match status" value="1"/>
</dbReference>
<dbReference type="Proteomes" id="UP000095558">
    <property type="component" value="Unassembled WGS sequence"/>
</dbReference>
<dbReference type="EMBL" id="CYZV01000005">
    <property type="protein sequence ID" value="CUN75569.1"/>
    <property type="molecule type" value="Genomic_DNA"/>
</dbReference>
<organism evidence="3 4">
    <name type="scientific">Clostridium disporicum</name>
    <dbReference type="NCBI Taxonomy" id="84024"/>
    <lineage>
        <taxon>Bacteria</taxon>
        <taxon>Bacillati</taxon>
        <taxon>Bacillota</taxon>
        <taxon>Clostridia</taxon>
        <taxon>Eubacteriales</taxon>
        <taxon>Clostridiaceae</taxon>
        <taxon>Clostridium</taxon>
    </lineage>
</organism>
<feature type="domain" description="DUF218" evidence="2">
    <location>
        <begin position="41"/>
        <end position="162"/>
    </location>
</feature>
<keyword evidence="1" id="KW-0812">Transmembrane</keyword>
<dbReference type="PANTHER" id="PTHR30336:SF6">
    <property type="entry name" value="INTEGRAL MEMBRANE PROTEIN"/>
    <property type="match status" value="1"/>
</dbReference>
<keyword evidence="1" id="KW-0472">Membrane</keyword>
<gene>
    <name evidence="3" type="ORF">ERS852470_00648</name>
</gene>
<evidence type="ECO:0000313" key="3">
    <source>
        <dbReference type="EMBL" id="CUN75569.1"/>
    </source>
</evidence>
<dbReference type="CDD" id="cd06259">
    <property type="entry name" value="YdcF-like"/>
    <property type="match status" value="1"/>
</dbReference>
<sequence>MAYVLIFCLIVALIVLSIFVVMDMYGNKYILDMKDLPIDCDTVIILGAGIRPDGNPCDLLADRLDTGAKVYVRRICKTILLTGDNSGENHNELAVMKNWIMKNYTEENIRESDLLIDNCGFCTYDSMKRAKNIFNINRAIISTNRYHLPRAIFIARRFGIEAYGIASDMREYDRMKKYKRRERLAQIKDFFLCLIKIY</sequence>
<evidence type="ECO:0000259" key="2">
    <source>
        <dbReference type="Pfam" id="PF02698"/>
    </source>
</evidence>
<dbReference type="GeneID" id="83012921"/>
<dbReference type="Pfam" id="PF02698">
    <property type="entry name" value="DUF218"/>
    <property type="match status" value="1"/>
</dbReference>
<name>A0A174FHX5_9CLOT</name>
<dbReference type="AlphaFoldDB" id="A0A174FHX5"/>
<dbReference type="OrthoDB" id="9782395at2"/>
<feature type="transmembrane region" description="Helical" evidence="1">
    <location>
        <begin position="6"/>
        <end position="25"/>
    </location>
</feature>
<protein>
    <submittedName>
        <fullName evidence="3">Putative SanA protein</fullName>
    </submittedName>
</protein>
<accession>A0A174FHX5</accession>
<reference evidence="3 4" key="1">
    <citation type="submission" date="2015-09" db="EMBL/GenBank/DDBJ databases">
        <authorList>
            <consortium name="Pathogen Informatics"/>
        </authorList>
    </citation>
    <scope>NUCLEOTIDE SEQUENCE [LARGE SCALE GENOMIC DNA]</scope>
    <source>
        <strain evidence="3 4">2789STDY5834855</strain>
    </source>
</reference>
<evidence type="ECO:0000256" key="1">
    <source>
        <dbReference type="SAM" id="Phobius"/>
    </source>
</evidence>